<feature type="transmembrane region" description="Helical" evidence="13">
    <location>
        <begin position="55"/>
        <end position="73"/>
    </location>
</feature>
<dbReference type="GO" id="GO:0022904">
    <property type="term" value="P:respiratory electron transport chain"/>
    <property type="evidence" value="ECO:0007669"/>
    <property type="project" value="InterPro"/>
</dbReference>
<keyword evidence="4" id="KW-1003">Cell membrane</keyword>
<dbReference type="GO" id="GO:0009055">
    <property type="term" value="F:electron transfer activity"/>
    <property type="evidence" value="ECO:0007669"/>
    <property type="project" value="InterPro"/>
</dbReference>
<feature type="domain" description="Lipid/polyisoprenoid-binding YceI-like" evidence="14">
    <location>
        <begin position="235"/>
        <end position="390"/>
    </location>
</feature>
<keyword evidence="11 13" id="KW-0472">Membrane</keyword>
<protein>
    <submittedName>
        <fullName evidence="15">Cytochrome b561</fullName>
    </submittedName>
</protein>
<evidence type="ECO:0000256" key="9">
    <source>
        <dbReference type="ARBA" id="ARBA00022989"/>
    </source>
</evidence>
<evidence type="ECO:0000256" key="7">
    <source>
        <dbReference type="ARBA" id="ARBA00022723"/>
    </source>
</evidence>
<keyword evidence="9 13" id="KW-1133">Transmembrane helix</keyword>
<dbReference type="InterPro" id="IPR007372">
    <property type="entry name" value="Lipid/polyisoprenoid-bd_YceI"/>
</dbReference>
<dbReference type="SMART" id="SM00867">
    <property type="entry name" value="YceI"/>
    <property type="match status" value="1"/>
</dbReference>
<keyword evidence="6 13" id="KW-0812">Transmembrane</keyword>
<evidence type="ECO:0000256" key="3">
    <source>
        <dbReference type="ARBA" id="ARBA00022448"/>
    </source>
</evidence>
<evidence type="ECO:0000256" key="4">
    <source>
        <dbReference type="ARBA" id="ARBA00022475"/>
    </source>
</evidence>
<keyword evidence="5" id="KW-0349">Heme</keyword>
<evidence type="ECO:0000313" key="15">
    <source>
        <dbReference type="EMBL" id="SNX71137.1"/>
    </source>
</evidence>
<evidence type="ECO:0000256" key="12">
    <source>
        <dbReference type="ARBA" id="ARBA00037975"/>
    </source>
</evidence>
<comment type="cofactor">
    <cofactor evidence="1">
        <name>heme b</name>
        <dbReference type="ChEBI" id="CHEBI:60344"/>
    </cofactor>
</comment>
<dbReference type="GO" id="GO:0005886">
    <property type="term" value="C:plasma membrane"/>
    <property type="evidence" value="ECO:0007669"/>
    <property type="project" value="UniProtKB-SubCell"/>
</dbReference>
<dbReference type="InterPro" id="IPR011577">
    <property type="entry name" value="Cyt_b561_bac/Ni-Hgenase"/>
</dbReference>
<dbReference type="AlphaFoldDB" id="A0A285CUA1"/>
<evidence type="ECO:0000256" key="13">
    <source>
        <dbReference type="SAM" id="Phobius"/>
    </source>
</evidence>
<dbReference type="Proteomes" id="UP000219467">
    <property type="component" value="Unassembled WGS sequence"/>
</dbReference>
<comment type="subcellular location">
    <subcellularLocation>
        <location evidence="2">Cell membrane</location>
        <topology evidence="2">Multi-pass membrane protein</topology>
    </subcellularLocation>
</comment>
<dbReference type="PANTHER" id="PTHR30529:SF1">
    <property type="entry name" value="CYTOCHROME B561 HOMOLOG 2"/>
    <property type="match status" value="1"/>
</dbReference>
<dbReference type="Gene3D" id="2.40.128.110">
    <property type="entry name" value="Lipid/polyisoprenoid-binding, YceI-like"/>
    <property type="match status" value="1"/>
</dbReference>
<evidence type="ECO:0000256" key="11">
    <source>
        <dbReference type="ARBA" id="ARBA00023136"/>
    </source>
</evidence>
<dbReference type="InterPro" id="IPR052168">
    <property type="entry name" value="Cytochrome_b561_oxidase"/>
</dbReference>
<evidence type="ECO:0000256" key="6">
    <source>
        <dbReference type="ARBA" id="ARBA00022692"/>
    </source>
</evidence>
<evidence type="ECO:0000313" key="16">
    <source>
        <dbReference type="Proteomes" id="UP000219467"/>
    </source>
</evidence>
<name>A0A285CUA1_9RHOB</name>
<dbReference type="Pfam" id="PF04264">
    <property type="entry name" value="YceI"/>
    <property type="match status" value="1"/>
</dbReference>
<dbReference type="PANTHER" id="PTHR30529">
    <property type="entry name" value="CYTOCHROME B561"/>
    <property type="match status" value="1"/>
</dbReference>
<keyword evidence="16" id="KW-1185">Reference proteome</keyword>
<keyword evidence="3" id="KW-0813">Transport</keyword>
<feature type="transmembrane region" description="Helical" evidence="13">
    <location>
        <begin position="93"/>
        <end position="114"/>
    </location>
</feature>
<dbReference type="GO" id="GO:0046872">
    <property type="term" value="F:metal ion binding"/>
    <property type="evidence" value="ECO:0007669"/>
    <property type="project" value="UniProtKB-KW"/>
</dbReference>
<dbReference type="InterPro" id="IPR036761">
    <property type="entry name" value="TTHA0802/YceI-like_sf"/>
</dbReference>
<dbReference type="OrthoDB" id="1247465at2"/>
<evidence type="ECO:0000256" key="2">
    <source>
        <dbReference type="ARBA" id="ARBA00004651"/>
    </source>
</evidence>
<dbReference type="SUPFAM" id="SSF101874">
    <property type="entry name" value="YceI-like"/>
    <property type="match status" value="1"/>
</dbReference>
<proteinExistence type="inferred from homology"/>
<sequence>MALTNTPQSYGAVERTLHWLMALAILTAITLGLIARRLPFDTAEALAGKAWVFSLHKSLGVALLVLALIRILWAALQPRPVPLHPQRRLETAAAALVHGALYLSLISVPLAGWIEHSAATGFAPILWPFGQSLPFVPKSATLAETAGLLHRTFAWIMIGAIALHVAGALKHALVDRDDTLARMTRGKAAGRGAGARHRGPALAALAIYAIAAGGALALMPAGKSAAPALAPVASGWQVTDGALTFTLRQMGSEVEGRFPDWTAAIRFDQTPVEGRHGEVTVTIATETLTLGSVSEQAKAPEFFDSAAHPTATFTADILPEGADYVARGRLTLRGVEVPVALPFRLVIEGDVARMEGALQLDRRDFGMGKSYPDEASVGHAVGVKVVLTAQRAD</sequence>
<feature type="transmembrane region" description="Helical" evidence="13">
    <location>
        <begin position="17"/>
        <end position="35"/>
    </location>
</feature>
<comment type="similarity">
    <text evidence="12">Belongs to the cytochrome b561 family.</text>
</comment>
<evidence type="ECO:0000256" key="5">
    <source>
        <dbReference type="ARBA" id="ARBA00022617"/>
    </source>
</evidence>
<gene>
    <name evidence="15" type="ORF">SAMN05878503_10890</name>
</gene>
<organism evidence="15 16">
    <name type="scientific">Cereibacter ovatus</name>
    <dbReference type="NCBI Taxonomy" id="439529"/>
    <lineage>
        <taxon>Bacteria</taxon>
        <taxon>Pseudomonadati</taxon>
        <taxon>Pseudomonadota</taxon>
        <taxon>Alphaproteobacteria</taxon>
        <taxon>Rhodobacterales</taxon>
        <taxon>Paracoccaceae</taxon>
        <taxon>Cereibacter</taxon>
    </lineage>
</organism>
<evidence type="ECO:0000256" key="8">
    <source>
        <dbReference type="ARBA" id="ARBA00022982"/>
    </source>
</evidence>
<evidence type="ECO:0000256" key="1">
    <source>
        <dbReference type="ARBA" id="ARBA00001970"/>
    </source>
</evidence>
<dbReference type="GO" id="GO:0020037">
    <property type="term" value="F:heme binding"/>
    <property type="evidence" value="ECO:0007669"/>
    <property type="project" value="TreeGrafter"/>
</dbReference>
<dbReference type="EMBL" id="OAOQ01000008">
    <property type="protein sequence ID" value="SNX71137.1"/>
    <property type="molecule type" value="Genomic_DNA"/>
</dbReference>
<keyword evidence="7" id="KW-0479">Metal-binding</keyword>
<evidence type="ECO:0000259" key="14">
    <source>
        <dbReference type="SMART" id="SM00867"/>
    </source>
</evidence>
<dbReference type="SUPFAM" id="SSF81342">
    <property type="entry name" value="Transmembrane di-heme cytochromes"/>
    <property type="match status" value="1"/>
</dbReference>
<dbReference type="RefSeq" id="WP_097030673.1">
    <property type="nucleotide sequence ID" value="NZ_OAOQ01000008.1"/>
</dbReference>
<dbReference type="InterPro" id="IPR016174">
    <property type="entry name" value="Di-haem_cyt_TM"/>
</dbReference>
<accession>A0A285CUA1</accession>
<evidence type="ECO:0000256" key="10">
    <source>
        <dbReference type="ARBA" id="ARBA00023004"/>
    </source>
</evidence>
<keyword evidence="10" id="KW-0408">Iron</keyword>
<feature type="transmembrane region" description="Helical" evidence="13">
    <location>
        <begin position="201"/>
        <end position="221"/>
    </location>
</feature>
<keyword evidence="8" id="KW-0249">Electron transport</keyword>
<reference evidence="16" key="1">
    <citation type="submission" date="2017-08" db="EMBL/GenBank/DDBJ databases">
        <authorList>
            <person name="Varghese N."/>
            <person name="Submissions S."/>
        </authorList>
    </citation>
    <scope>NUCLEOTIDE SEQUENCE [LARGE SCALE GENOMIC DNA]</scope>
    <source>
        <strain evidence="16">JA234</strain>
    </source>
</reference>
<dbReference type="Gene3D" id="1.20.950.20">
    <property type="entry name" value="Transmembrane di-heme cytochromes, Chain C"/>
    <property type="match status" value="1"/>
</dbReference>
<dbReference type="Pfam" id="PF01292">
    <property type="entry name" value="Ni_hydr_CYTB"/>
    <property type="match status" value="1"/>
</dbReference>
<feature type="transmembrane region" description="Helical" evidence="13">
    <location>
        <begin position="152"/>
        <end position="173"/>
    </location>
</feature>